<dbReference type="OrthoDB" id="6638597at2"/>
<dbReference type="Proteomes" id="UP000224607">
    <property type="component" value="Unassembled WGS sequence"/>
</dbReference>
<evidence type="ECO:0000313" key="3">
    <source>
        <dbReference type="Proteomes" id="UP000198919"/>
    </source>
</evidence>
<evidence type="ECO:0000313" key="4">
    <source>
        <dbReference type="Proteomes" id="UP000224607"/>
    </source>
</evidence>
<reference evidence="1 4" key="3">
    <citation type="journal article" date="2017" name="Nat. Microbiol.">
        <title>Natural product diversity associated with the nematode symbionts Photorhabdus and Xenorhabdus.</title>
        <authorList>
            <person name="Tobias N.J."/>
            <person name="Wolff H."/>
            <person name="Djahanschiri B."/>
            <person name="Grundmann F."/>
            <person name="Kronenwerth M."/>
            <person name="Shi Y.M."/>
            <person name="Simonyi S."/>
            <person name="Grun P."/>
            <person name="Shapiro-Ilan D."/>
            <person name="Pidot S.J."/>
            <person name="Stinear T.P."/>
            <person name="Ebersberger I."/>
            <person name="Bode H.B."/>
        </authorList>
    </citation>
    <scope>NUCLEOTIDE SEQUENCE [LARGE SCALE GENOMIC DNA]</scope>
    <source>
        <strain evidence="1 4">DSM 17908</strain>
    </source>
</reference>
<dbReference type="RefSeq" id="WP_092512726.1">
    <property type="nucleotide sequence ID" value="NZ_CAWNQB010000013.1"/>
</dbReference>
<evidence type="ECO:0000313" key="2">
    <source>
        <dbReference type="EMBL" id="SFJ88981.1"/>
    </source>
</evidence>
<accession>A0A1I3V4D1</accession>
<gene>
    <name evidence="2" type="ORF">SAMN05421680_1198</name>
    <name evidence="1" type="ORF">Xmau_03803</name>
</gene>
<protein>
    <submittedName>
        <fullName evidence="2">Uncharacterized protein</fullName>
    </submittedName>
</protein>
<dbReference type="EMBL" id="NITY01000020">
    <property type="protein sequence ID" value="PHM37586.1"/>
    <property type="molecule type" value="Genomic_DNA"/>
</dbReference>
<dbReference type="EMBL" id="FORG01000019">
    <property type="protein sequence ID" value="SFJ88981.1"/>
    <property type="molecule type" value="Genomic_DNA"/>
</dbReference>
<dbReference type="STRING" id="351675.SAMN05421680_1198"/>
<keyword evidence="4" id="KW-1185">Reference proteome</keyword>
<proteinExistence type="predicted"/>
<reference evidence="3" key="2">
    <citation type="submission" date="2016-10" db="EMBL/GenBank/DDBJ databases">
        <authorList>
            <person name="Varghese N."/>
            <person name="Submissions S."/>
        </authorList>
    </citation>
    <scope>NUCLEOTIDE SEQUENCE [LARGE SCALE GENOMIC DNA]</scope>
    <source>
        <strain evidence="3">DSM 17908</strain>
    </source>
</reference>
<evidence type="ECO:0000313" key="1">
    <source>
        <dbReference type="EMBL" id="PHM37586.1"/>
    </source>
</evidence>
<organism evidence="2 3">
    <name type="scientific">Xenorhabdus mauleonii</name>
    <dbReference type="NCBI Taxonomy" id="351675"/>
    <lineage>
        <taxon>Bacteria</taxon>
        <taxon>Pseudomonadati</taxon>
        <taxon>Pseudomonadota</taxon>
        <taxon>Gammaproteobacteria</taxon>
        <taxon>Enterobacterales</taxon>
        <taxon>Morganellaceae</taxon>
        <taxon>Xenorhabdus</taxon>
    </lineage>
</organism>
<sequence length="108" mass="12707">MQHLDQKIRQFLKAVQDLKSLEIIDDIDNLTLSQLQEMLLKQSNNGTRLKQQFLRHGAKWELEEEGELKRLFSIGELNVGEFANKYQRRPKSVKIRMIKLGLIDQENS</sequence>
<dbReference type="Proteomes" id="UP000198919">
    <property type="component" value="Unassembled WGS sequence"/>
</dbReference>
<name>A0A1I3V4D1_9GAMM</name>
<dbReference type="AlphaFoldDB" id="A0A1I3V4D1"/>
<reference evidence="2" key="1">
    <citation type="submission" date="2016-10" db="EMBL/GenBank/DDBJ databases">
        <authorList>
            <person name="de Groot N.N."/>
        </authorList>
    </citation>
    <scope>NUCLEOTIDE SEQUENCE [LARGE SCALE GENOMIC DNA]</scope>
    <source>
        <strain evidence="2">DSM 17908</strain>
    </source>
</reference>